<gene>
    <name evidence="2" type="ORF">FHU35_111220</name>
</gene>
<feature type="compositionally biased region" description="Low complexity" evidence="1">
    <location>
        <begin position="136"/>
        <end position="160"/>
    </location>
</feature>
<proteinExistence type="predicted"/>
<comment type="caution">
    <text evidence="2">The sequence shown here is derived from an EMBL/GenBank/DDBJ whole genome shotgun (WGS) entry which is preliminary data.</text>
</comment>
<dbReference type="Proteomes" id="UP000316184">
    <property type="component" value="Unassembled WGS sequence"/>
</dbReference>
<dbReference type="EMBL" id="VIWX01000001">
    <property type="protein sequence ID" value="TWG08601.1"/>
    <property type="molecule type" value="Genomic_DNA"/>
</dbReference>
<dbReference type="NCBIfam" id="NF038175">
    <property type="entry name" value="IniB_NTERM"/>
    <property type="match status" value="1"/>
</dbReference>
<evidence type="ECO:0000313" key="2">
    <source>
        <dbReference type="EMBL" id="TWG08601.1"/>
    </source>
</evidence>
<sequence length="292" mass="29427">MFPSVSSGHSRLLAGKGTPMLTMHEFLSRLVSDPGARSAFEADPLGSLKQADLGEMSSTDVVQAASLMLDHAPVEIVEKLVRATQPGLARLGGNQHVALTYPLPSFVDGDNEMEHESMPTPDIFSSLGDVDRMMPSSETSNTDESTTTTETSEDTNGSNNPIGAGNEFQLDGLIGDINAGDVSGITNSGDINAGNVVGNGVTDVVGGVTDTVGGVEGGDVMGGLGDIAGAGDITGGLQDLGGVMPEVGDVTNALPVEGMTDLAPQGSLMAPVTGADGPVEGTVGDLAGGLDF</sequence>
<dbReference type="AlphaFoldDB" id="A0A561VAF3"/>
<keyword evidence="3" id="KW-1185">Reference proteome</keyword>
<name>A0A561VAF3_9PSEU</name>
<accession>A0A561VAF3</accession>
<dbReference type="InterPro" id="IPR049709">
    <property type="entry name" value="IniB-like_N"/>
</dbReference>
<evidence type="ECO:0000256" key="1">
    <source>
        <dbReference type="SAM" id="MobiDB-lite"/>
    </source>
</evidence>
<feature type="region of interest" description="Disordered" evidence="1">
    <location>
        <begin position="126"/>
        <end position="166"/>
    </location>
</feature>
<organism evidence="2 3">
    <name type="scientific">Saccharopolyspora dendranthemae</name>
    <dbReference type="NCBI Taxonomy" id="1181886"/>
    <lineage>
        <taxon>Bacteria</taxon>
        <taxon>Bacillati</taxon>
        <taxon>Actinomycetota</taxon>
        <taxon>Actinomycetes</taxon>
        <taxon>Pseudonocardiales</taxon>
        <taxon>Pseudonocardiaceae</taxon>
        <taxon>Saccharopolyspora</taxon>
    </lineage>
</organism>
<evidence type="ECO:0000313" key="3">
    <source>
        <dbReference type="Proteomes" id="UP000316184"/>
    </source>
</evidence>
<protein>
    <submittedName>
        <fullName evidence="2">Uncharacterized protein</fullName>
    </submittedName>
</protein>
<reference evidence="2 3" key="1">
    <citation type="submission" date="2019-06" db="EMBL/GenBank/DDBJ databases">
        <title>Sequencing the genomes of 1000 actinobacteria strains.</title>
        <authorList>
            <person name="Klenk H.-P."/>
        </authorList>
    </citation>
    <scope>NUCLEOTIDE SEQUENCE [LARGE SCALE GENOMIC DNA]</scope>
    <source>
        <strain evidence="2 3">DSM 46699</strain>
    </source>
</reference>